<dbReference type="EMBL" id="FOSD01000002">
    <property type="protein sequence ID" value="SFJ75360.1"/>
    <property type="molecule type" value="Genomic_DNA"/>
</dbReference>
<comment type="caution">
    <text evidence="1">The sequence shown here is derived from an EMBL/GenBank/DDBJ whole genome shotgun (WGS) entry which is preliminary data.</text>
</comment>
<keyword evidence="2" id="KW-1185">Reference proteome</keyword>
<protein>
    <submittedName>
        <fullName evidence="1">AAA domain-containing protein</fullName>
    </submittedName>
</protein>
<organism evidence="1 2">
    <name type="scientific">Candidatus Pantoea symbiotica</name>
    <dbReference type="NCBI Taxonomy" id="1884370"/>
    <lineage>
        <taxon>Bacteria</taxon>
        <taxon>Pseudomonadati</taxon>
        <taxon>Pseudomonadota</taxon>
        <taxon>Gammaproteobacteria</taxon>
        <taxon>Enterobacterales</taxon>
        <taxon>Erwiniaceae</taxon>
        <taxon>Pantoea</taxon>
    </lineage>
</organism>
<dbReference type="InterPro" id="IPR027417">
    <property type="entry name" value="P-loop_NTPase"/>
</dbReference>
<dbReference type="Pfam" id="PF13671">
    <property type="entry name" value="AAA_33"/>
    <property type="match status" value="1"/>
</dbReference>
<evidence type="ECO:0000313" key="2">
    <source>
        <dbReference type="Proteomes" id="UP000198841"/>
    </source>
</evidence>
<dbReference type="PANTHER" id="PTHR37807:SF3">
    <property type="entry name" value="OS07G0160300 PROTEIN"/>
    <property type="match status" value="1"/>
</dbReference>
<dbReference type="Gene3D" id="3.40.50.300">
    <property type="entry name" value="P-loop containing nucleotide triphosphate hydrolases"/>
    <property type="match status" value="1"/>
</dbReference>
<sequence>MLITFSGLPGTGKSTIARLLAQQIGAVYLRVDTIEQALRSGQESEKAIGPEGYFVIYGLARDNLLLGSTVITDSVNDLQLIRNAYRDIALLSGSPLLEVEVICSDRNKHRFRVENRATDIKGLKLPDWQAVEQREYQAWERDHLQLDSAMLSAQQCVDAILQALSKTSKS</sequence>
<dbReference type="Proteomes" id="UP000198841">
    <property type="component" value="Unassembled WGS sequence"/>
</dbReference>
<reference evidence="1 2" key="1">
    <citation type="submission" date="2016-10" db="EMBL/GenBank/DDBJ databases">
        <authorList>
            <person name="Varghese N."/>
            <person name="Submissions S."/>
        </authorList>
    </citation>
    <scope>NUCLEOTIDE SEQUENCE [LARGE SCALE GENOMIC DNA]</scope>
    <source>
        <strain evidence="1 2">YR512</strain>
    </source>
</reference>
<proteinExistence type="predicted"/>
<name>A0A1I3TXG3_9GAMM</name>
<dbReference type="RefSeq" id="WP_008104163.1">
    <property type="nucleotide sequence ID" value="NZ_FOSD01000002.1"/>
</dbReference>
<dbReference type="PANTHER" id="PTHR37807">
    <property type="entry name" value="OS07G0160300 PROTEIN"/>
    <property type="match status" value="1"/>
</dbReference>
<gene>
    <name evidence="1" type="ORF">SAMN05518863_102565</name>
</gene>
<dbReference type="SUPFAM" id="SSF52540">
    <property type="entry name" value="P-loop containing nucleoside triphosphate hydrolases"/>
    <property type="match status" value="1"/>
</dbReference>
<accession>A0A1I3TXG3</accession>
<evidence type="ECO:0000313" key="1">
    <source>
        <dbReference type="EMBL" id="SFJ75360.1"/>
    </source>
</evidence>